<protein>
    <recommendedName>
        <fullName evidence="1">CheW-like domain-containing protein</fullName>
    </recommendedName>
</protein>
<sequence length="459" mass="49437">MDIVTFTVGDIRMGVPFPRLALSVMVSESRMVIDDAGKGTVDATVQVTDLRRKFGFATLSRQQAARVITIEKDGHLTGLVINRSSPVMIVRDAEVNPLTGTDSPFVTGTVTVDGEPVFLFDWDALLAFDEPLDINALFNEPMAEWEGSAESQFLETIVREAVQFVEQDHTSDVIAALADESKFVIAAVMPAVGASIGPEFGMGSGSDMSGQLVNGLKKAGFDMVFNAGFGHDMAAMETAFELRQRLVSGENLPLIISSCPSLVKQVEHLHPDLIPNLSVNRSPSQMFGRILKTYYAEHLGRSPTDITVVQITPCLSSKSERTRHDLDGVDISVTTREVVRLLRTAGDYELQDLEEMAFDSPFDEATGAGILSDVSGGTVQAILRTVGELMTGADIGEASCEGICGTDAVREAEIRVADTTLRVAVAHDLGHGNRVLKRVKDDTTPYHLVEIMACSGGCA</sequence>
<evidence type="ECO:0000259" key="1">
    <source>
        <dbReference type="PROSITE" id="PS50851"/>
    </source>
</evidence>
<reference evidence="2" key="1">
    <citation type="submission" date="2018-05" db="EMBL/GenBank/DDBJ databases">
        <authorList>
            <person name="Lanie J.A."/>
            <person name="Ng W.-L."/>
            <person name="Kazmierczak K.M."/>
            <person name="Andrzejewski T.M."/>
            <person name="Davidsen T.M."/>
            <person name="Wayne K.J."/>
            <person name="Tettelin H."/>
            <person name="Glass J.I."/>
            <person name="Rusch D."/>
            <person name="Podicherti R."/>
            <person name="Tsui H.-C.T."/>
            <person name="Winkler M.E."/>
        </authorList>
    </citation>
    <scope>NUCLEOTIDE SEQUENCE</scope>
</reference>
<dbReference type="Gene3D" id="3.40.950.10">
    <property type="entry name" value="Fe-only Hydrogenase (Larger Subunit), Chain L, domain 3"/>
    <property type="match status" value="1"/>
</dbReference>
<dbReference type="PROSITE" id="PS50851">
    <property type="entry name" value="CHEW"/>
    <property type="match status" value="1"/>
</dbReference>
<evidence type="ECO:0000313" key="2">
    <source>
        <dbReference type="EMBL" id="SVA99722.1"/>
    </source>
</evidence>
<dbReference type="EMBL" id="UINC01024981">
    <property type="protein sequence ID" value="SVA99722.1"/>
    <property type="molecule type" value="Genomic_DNA"/>
</dbReference>
<proteinExistence type="predicted"/>
<dbReference type="Gene3D" id="3.40.50.1780">
    <property type="match status" value="1"/>
</dbReference>
<dbReference type="GO" id="GO:0007165">
    <property type="term" value="P:signal transduction"/>
    <property type="evidence" value="ECO:0007669"/>
    <property type="project" value="InterPro"/>
</dbReference>
<dbReference type="InterPro" id="IPR050340">
    <property type="entry name" value="Cytosolic_Fe-S_CAF"/>
</dbReference>
<dbReference type="SUPFAM" id="SSF50341">
    <property type="entry name" value="CheW-like"/>
    <property type="match status" value="1"/>
</dbReference>
<dbReference type="InterPro" id="IPR009016">
    <property type="entry name" value="Fe_hydrogenase"/>
</dbReference>
<dbReference type="AlphaFoldDB" id="A0A382AF26"/>
<dbReference type="PANTHER" id="PTHR11615">
    <property type="entry name" value="NITRATE, FORMATE, IRON DEHYDROGENASE"/>
    <property type="match status" value="1"/>
</dbReference>
<dbReference type="InterPro" id="IPR036061">
    <property type="entry name" value="CheW-like_dom_sf"/>
</dbReference>
<dbReference type="SUPFAM" id="SSF53920">
    <property type="entry name" value="Fe-only hydrogenase"/>
    <property type="match status" value="1"/>
</dbReference>
<dbReference type="Pfam" id="PF01584">
    <property type="entry name" value="CheW"/>
    <property type="match status" value="1"/>
</dbReference>
<dbReference type="Pfam" id="PF02906">
    <property type="entry name" value="Fe_hyd_lg_C"/>
    <property type="match status" value="1"/>
</dbReference>
<dbReference type="InterPro" id="IPR004108">
    <property type="entry name" value="Fe_hydrogenase_lsu_C"/>
</dbReference>
<dbReference type="InterPro" id="IPR002545">
    <property type="entry name" value="CheW-lke_dom"/>
</dbReference>
<feature type="non-terminal residue" evidence="2">
    <location>
        <position position="459"/>
    </location>
</feature>
<name>A0A382AF26_9ZZZZ</name>
<accession>A0A382AF26</accession>
<feature type="domain" description="CheW-like" evidence="1">
    <location>
        <begin position="1"/>
        <end position="131"/>
    </location>
</feature>
<dbReference type="GO" id="GO:0006935">
    <property type="term" value="P:chemotaxis"/>
    <property type="evidence" value="ECO:0007669"/>
    <property type="project" value="InterPro"/>
</dbReference>
<organism evidence="2">
    <name type="scientific">marine metagenome</name>
    <dbReference type="NCBI Taxonomy" id="408172"/>
    <lineage>
        <taxon>unclassified sequences</taxon>
        <taxon>metagenomes</taxon>
        <taxon>ecological metagenomes</taxon>
    </lineage>
</organism>
<gene>
    <name evidence="2" type="ORF">METZ01_LOCUS152576</name>
</gene>